<dbReference type="EMBL" id="SMBU01000060">
    <property type="protein sequence ID" value="TCU83062.1"/>
    <property type="molecule type" value="Genomic_DNA"/>
</dbReference>
<comment type="caution">
    <text evidence="2">The sequence shown here is derived from an EMBL/GenBank/DDBJ whole genome shotgun (WGS) entry which is preliminary data.</text>
</comment>
<dbReference type="Proteomes" id="UP000295110">
    <property type="component" value="Unassembled WGS sequence"/>
</dbReference>
<dbReference type="AlphaFoldDB" id="A0A4R3U9P6"/>
<gene>
    <name evidence="2" type="ORF">EV671_106012</name>
</gene>
<keyword evidence="3" id="KW-1185">Reference proteome</keyword>
<sequence length="40" mass="4301">MDQDPELQLEIVELGDANQATKGSPQGVATELNEAVTYKP</sequence>
<dbReference type="RefSeq" id="WP_277592503.1">
    <property type="nucleotide sequence ID" value="NZ_CBCSGL010000087.1"/>
</dbReference>
<evidence type="ECO:0000313" key="3">
    <source>
        <dbReference type="Proteomes" id="UP000295110"/>
    </source>
</evidence>
<organism evidence="2 3">
    <name type="scientific">Roseateles saccharophilus</name>
    <name type="common">Pseudomonas saccharophila</name>
    <dbReference type="NCBI Taxonomy" id="304"/>
    <lineage>
        <taxon>Bacteria</taxon>
        <taxon>Pseudomonadati</taxon>
        <taxon>Pseudomonadota</taxon>
        <taxon>Betaproteobacteria</taxon>
        <taxon>Burkholderiales</taxon>
        <taxon>Sphaerotilaceae</taxon>
        <taxon>Roseateles</taxon>
    </lineage>
</organism>
<protein>
    <submittedName>
        <fullName evidence="2">Uncharacterized protein</fullName>
    </submittedName>
</protein>
<evidence type="ECO:0000256" key="1">
    <source>
        <dbReference type="SAM" id="MobiDB-lite"/>
    </source>
</evidence>
<proteinExistence type="predicted"/>
<feature type="region of interest" description="Disordered" evidence="1">
    <location>
        <begin position="16"/>
        <end position="40"/>
    </location>
</feature>
<reference evidence="2 3" key="1">
    <citation type="submission" date="2019-03" db="EMBL/GenBank/DDBJ databases">
        <title>Genomic Encyclopedia of Type Strains, Phase IV (KMG-IV): sequencing the most valuable type-strain genomes for metagenomic binning, comparative biology and taxonomic classification.</title>
        <authorList>
            <person name="Goeker M."/>
        </authorList>
    </citation>
    <scope>NUCLEOTIDE SEQUENCE [LARGE SCALE GENOMIC DNA]</scope>
    <source>
        <strain evidence="2 3">DSM 654</strain>
    </source>
</reference>
<evidence type="ECO:0000313" key="2">
    <source>
        <dbReference type="EMBL" id="TCU83062.1"/>
    </source>
</evidence>
<accession>A0A4R3U9P6</accession>
<name>A0A4R3U9P6_ROSSA</name>